<proteinExistence type="inferred from homology"/>
<reference evidence="7 8" key="1">
    <citation type="journal article" date="2022" name="bioRxiv">
        <title>Ecology and evolution of chlamydial symbionts of arthropods.</title>
        <authorList>
            <person name="Halter T."/>
            <person name="Koestlbacher S."/>
            <person name="Collingro A."/>
            <person name="Sixt B.S."/>
            <person name="Toenshoff E.R."/>
            <person name="Hendrickx F."/>
            <person name="Kostanjsek R."/>
            <person name="Horn M."/>
        </authorList>
    </citation>
    <scope>NUCLEOTIDE SEQUENCE [LARGE SCALE GENOMIC DNA]</scope>
    <source>
        <strain evidence="7">W744xW776</strain>
    </source>
</reference>
<gene>
    <name evidence="7" type="ORF">RHABOEDO_000753</name>
</gene>
<dbReference type="InterPro" id="IPR047199">
    <property type="entry name" value="CorA-like"/>
</dbReference>
<feature type="transmembrane region" description="Helical" evidence="6">
    <location>
        <begin position="251"/>
        <end position="275"/>
    </location>
</feature>
<comment type="similarity">
    <text evidence="2">Belongs to the CorA metal ion transporter (MIT) (TC 1.A.35) family.</text>
</comment>
<dbReference type="EMBL" id="CP075587">
    <property type="protein sequence ID" value="QYF48569.1"/>
    <property type="molecule type" value="Genomic_DNA"/>
</dbReference>
<name>A0ABX8V028_9BACT</name>
<dbReference type="CDD" id="cd12827">
    <property type="entry name" value="EcCorA_ZntB-like_u2"/>
    <property type="match status" value="1"/>
</dbReference>
<dbReference type="InterPro" id="IPR045863">
    <property type="entry name" value="CorA_TM1_TM2"/>
</dbReference>
<organism evidence="7 8">
    <name type="scientific">Candidatus Rhabdochlamydia oedothoracis</name>
    <dbReference type="NCBI Taxonomy" id="2720720"/>
    <lineage>
        <taxon>Bacteria</taxon>
        <taxon>Pseudomonadati</taxon>
        <taxon>Chlamydiota</taxon>
        <taxon>Chlamydiia</taxon>
        <taxon>Parachlamydiales</taxon>
        <taxon>Candidatus Rhabdochlamydiaceae</taxon>
        <taxon>Candidatus Rhabdochlamydia</taxon>
    </lineage>
</organism>
<evidence type="ECO:0000256" key="3">
    <source>
        <dbReference type="ARBA" id="ARBA00022692"/>
    </source>
</evidence>
<dbReference type="Proteomes" id="UP000826014">
    <property type="component" value="Chromosome"/>
</dbReference>
<evidence type="ECO:0000313" key="8">
    <source>
        <dbReference type="Proteomes" id="UP000826014"/>
    </source>
</evidence>
<dbReference type="InterPro" id="IPR002523">
    <property type="entry name" value="MgTranspt_CorA/ZnTranspt_ZntB"/>
</dbReference>
<accession>A0ABX8V028</accession>
<dbReference type="PANTHER" id="PTHR47891">
    <property type="entry name" value="TRANSPORTER-RELATED"/>
    <property type="match status" value="1"/>
</dbReference>
<evidence type="ECO:0000256" key="1">
    <source>
        <dbReference type="ARBA" id="ARBA00004141"/>
    </source>
</evidence>
<keyword evidence="4 6" id="KW-1133">Transmembrane helix</keyword>
<sequence>MIQYFFKTAKDESFIPIPSAKDGCWIHVEEALAADLDQVGLLIGLEYSDLQDSLDRYEIARIEHIKNNVLIFSRCPIELDNAVGLYTETLTMIITPCYFITISPQKNGILRGFLNKPNTFATTQRSKLVIHLCMRVIQEFTMQIRKVRYYVLMQEKEIISVDSEDITILTRQEEILNQYLSSLEPMELVLKELPSGKYIPLQDKDQALLEDVFHSLKQSETICENALKSIRSLRDSYQIIFTNNLHKTIKLLTALTIIFNIPTIVSSVYGMNIALPFADNMHAFAIILSLIFGFSLLFLWFFKRKMWL</sequence>
<keyword evidence="5 6" id="KW-0472">Membrane</keyword>
<dbReference type="SUPFAM" id="SSF144083">
    <property type="entry name" value="Magnesium transport protein CorA, transmembrane region"/>
    <property type="match status" value="1"/>
</dbReference>
<evidence type="ECO:0000313" key="7">
    <source>
        <dbReference type="EMBL" id="QYF48569.1"/>
    </source>
</evidence>
<evidence type="ECO:0000256" key="5">
    <source>
        <dbReference type="ARBA" id="ARBA00023136"/>
    </source>
</evidence>
<feature type="transmembrane region" description="Helical" evidence="6">
    <location>
        <begin position="281"/>
        <end position="302"/>
    </location>
</feature>
<keyword evidence="3 6" id="KW-0812">Transmembrane</keyword>
<comment type="subcellular location">
    <subcellularLocation>
        <location evidence="1">Membrane</location>
        <topology evidence="1">Multi-pass membrane protein</topology>
    </subcellularLocation>
</comment>
<dbReference type="Gene3D" id="1.20.58.340">
    <property type="entry name" value="Magnesium transport protein CorA, transmembrane region"/>
    <property type="match status" value="1"/>
</dbReference>
<dbReference type="PANTHER" id="PTHR47891:SF2">
    <property type="entry name" value="MAGNESIUM AND COBALT TRANSPORTER"/>
    <property type="match status" value="1"/>
</dbReference>
<evidence type="ECO:0000256" key="6">
    <source>
        <dbReference type="SAM" id="Phobius"/>
    </source>
</evidence>
<dbReference type="Pfam" id="PF01544">
    <property type="entry name" value="CorA"/>
    <property type="match status" value="1"/>
</dbReference>
<protein>
    <submittedName>
        <fullName evidence="7">Cobalt/magnesium transport protein CorA</fullName>
    </submittedName>
</protein>
<dbReference type="InterPro" id="IPR045861">
    <property type="entry name" value="CorA_cytoplasmic_dom"/>
</dbReference>
<keyword evidence="8" id="KW-1185">Reference proteome</keyword>
<dbReference type="Gene3D" id="3.30.460.20">
    <property type="entry name" value="CorA soluble domain-like"/>
    <property type="match status" value="1"/>
</dbReference>
<dbReference type="SUPFAM" id="SSF143865">
    <property type="entry name" value="CorA soluble domain-like"/>
    <property type="match status" value="1"/>
</dbReference>
<evidence type="ECO:0000256" key="2">
    <source>
        <dbReference type="ARBA" id="ARBA00009765"/>
    </source>
</evidence>
<dbReference type="RefSeq" id="WP_215217755.1">
    <property type="nucleotide sequence ID" value="NZ_CP075587.1"/>
</dbReference>
<evidence type="ECO:0000256" key="4">
    <source>
        <dbReference type="ARBA" id="ARBA00022989"/>
    </source>
</evidence>